<comment type="caution">
    <text evidence="2">The sequence shown here is derived from an EMBL/GenBank/DDBJ whole genome shotgun (WGS) entry which is preliminary data.</text>
</comment>
<dbReference type="InterPro" id="IPR052748">
    <property type="entry name" value="ISR_Activator"/>
</dbReference>
<keyword evidence="1" id="KW-1133">Transmembrane helix</keyword>
<dbReference type="Pfam" id="PF08238">
    <property type="entry name" value="Sel1"/>
    <property type="match status" value="2"/>
</dbReference>
<name>A0A9Q0RXL0_9DIPT</name>
<dbReference type="EMBL" id="WJQU01000004">
    <property type="protein sequence ID" value="KAJ6636176.1"/>
    <property type="molecule type" value="Genomic_DNA"/>
</dbReference>
<evidence type="ECO:0000256" key="1">
    <source>
        <dbReference type="SAM" id="Phobius"/>
    </source>
</evidence>
<dbReference type="InterPro" id="IPR011990">
    <property type="entry name" value="TPR-like_helical_dom_sf"/>
</dbReference>
<protein>
    <submittedName>
        <fullName evidence="2">DAP3-binding cell death enhancer 1</fullName>
    </submittedName>
</protein>
<keyword evidence="3" id="KW-1185">Reference proteome</keyword>
<dbReference type="Gene3D" id="1.25.40.10">
    <property type="entry name" value="Tetratricopeptide repeat domain"/>
    <property type="match status" value="1"/>
</dbReference>
<dbReference type="AlphaFoldDB" id="A0A9Q0RXL0"/>
<reference evidence="2" key="1">
    <citation type="submission" date="2022-07" db="EMBL/GenBank/DDBJ databases">
        <authorList>
            <person name="Trinca V."/>
            <person name="Uliana J.V.C."/>
            <person name="Torres T.T."/>
            <person name="Ward R.J."/>
            <person name="Monesi N."/>
        </authorList>
    </citation>
    <scope>NUCLEOTIDE SEQUENCE</scope>
    <source>
        <strain evidence="2">HSMRA1968</strain>
        <tissue evidence="2">Whole embryos</tissue>
    </source>
</reference>
<dbReference type="OrthoDB" id="2384430at2759"/>
<keyword evidence="1" id="KW-0812">Transmembrane</keyword>
<dbReference type="PANTHER" id="PTHR45011:SF1">
    <property type="entry name" value="DAP3-BINDING CELL DEATH ENHANCER 1"/>
    <property type="match status" value="1"/>
</dbReference>
<dbReference type="InterPro" id="IPR006597">
    <property type="entry name" value="Sel1-like"/>
</dbReference>
<dbReference type="SUPFAM" id="SSF81901">
    <property type="entry name" value="HCP-like"/>
    <property type="match status" value="1"/>
</dbReference>
<dbReference type="Proteomes" id="UP001151699">
    <property type="component" value="Chromosome C"/>
</dbReference>
<feature type="transmembrane region" description="Helical" evidence="1">
    <location>
        <begin position="406"/>
        <end position="425"/>
    </location>
</feature>
<dbReference type="PANTHER" id="PTHR45011">
    <property type="entry name" value="DAP3-BINDING CELL DEATH ENHANCER 1"/>
    <property type="match status" value="1"/>
</dbReference>
<evidence type="ECO:0000313" key="2">
    <source>
        <dbReference type="EMBL" id="KAJ6636176.1"/>
    </source>
</evidence>
<keyword evidence="1" id="KW-0472">Membrane</keyword>
<proteinExistence type="predicted"/>
<gene>
    <name evidence="2" type="primary">Dele1</name>
    <name evidence="2" type="ORF">Bhyg_14764</name>
</gene>
<dbReference type="SMART" id="SM00671">
    <property type="entry name" value="SEL1"/>
    <property type="match status" value="2"/>
</dbReference>
<sequence>MLRRIKDTVERSCNILEARRTWNFGNEGLGANDDNLSSSDKDKRFTRHLDRQRPASIFEFGLEPKVPNRNVVNQKTGRDSLSRCQRRFDVSGKRCDSKSSDKEDFRERIDNKHQCKYQRDFVDALTWTSALISGWYTSQFMCMKRRHLQRGWNVRCKYANILMQPGQAFHSGILTHLAKTAPENQNEAFVWNYNEESNKFHIPSDFYKEKYVEPVNKNWTKIEEGTIEKETIVKETVEKETSAKEKGIAPKTFDAGVQTLLHILGDIEFRLGVASVRTKRYDLAALHFESASGHSHASAAFNLGICYEEGIGVEKNLQMALECYTLASSLGHAKALYNLGVFHARGLADLPKNRETARQYFTEAAKLGVNEAKKALGIGPTKAVEPKIPSAAINRQSLQMSSTKSIVLQMVLLLQIIILVAAYGGHRQRFCGPTLTETLQILCRNKYASLRYSHDKRSASEDVEDSEYINDESNYPLLTYQPMPFAFGSTSSALSPRIRGDWAAVKRGVFDDCLK</sequence>
<accession>A0A9Q0RXL0</accession>
<organism evidence="2 3">
    <name type="scientific">Pseudolycoriella hygida</name>
    <dbReference type="NCBI Taxonomy" id="35572"/>
    <lineage>
        <taxon>Eukaryota</taxon>
        <taxon>Metazoa</taxon>
        <taxon>Ecdysozoa</taxon>
        <taxon>Arthropoda</taxon>
        <taxon>Hexapoda</taxon>
        <taxon>Insecta</taxon>
        <taxon>Pterygota</taxon>
        <taxon>Neoptera</taxon>
        <taxon>Endopterygota</taxon>
        <taxon>Diptera</taxon>
        <taxon>Nematocera</taxon>
        <taxon>Sciaroidea</taxon>
        <taxon>Sciaridae</taxon>
        <taxon>Pseudolycoriella</taxon>
    </lineage>
</organism>
<evidence type="ECO:0000313" key="3">
    <source>
        <dbReference type="Proteomes" id="UP001151699"/>
    </source>
</evidence>